<evidence type="ECO:0008006" key="3">
    <source>
        <dbReference type="Google" id="ProtNLM"/>
    </source>
</evidence>
<dbReference type="InParanoid" id="E2B5D8"/>
<dbReference type="EMBL" id="GL445816">
    <property type="protein sequence ID" value="EFN89088.1"/>
    <property type="molecule type" value="Genomic_DNA"/>
</dbReference>
<reference evidence="1 2" key="1">
    <citation type="journal article" date="2010" name="Science">
        <title>Genomic comparison of the ants Camponotus floridanus and Harpegnathos saltator.</title>
        <authorList>
            <person name="Bonasio R."/>
            <person name="Zhang G."/>
            <person name="Ye C."/>
            <person name="Mutti N.S."/>
            <person name="Fang X."/>
            <person name="Qin N."/>
            <person name="Donahue G."/>
            <person name="Yang P."/>
            <person name="Li Q."/>
            <person name="Li C."/>
            <person name="Zhang P."/>
            <person name="Huang Z."/>
            <person name="Berger S.L."/>
            <person name="Reinberg D."/>
            <person name="Wang J."/>
            <person name="Liebig J."/>
        </authorList>
    </citation>
    <scope>NUCLEOTIDE SEQUENCE [LARGE SCALE GENOMIC DNA]</scope>
    <source>
        <strain evidence="1 2">R22 G/1</strain>
    </source>
</reference>
<proteinExistence type="predicted"/>
<gene>
    <name evidence="1" type="ORF">EAI_07471</name>
</gene>
<keyword evidence="2" id="KW-1185">Reference proteome</keyword>
<dbReference type="AlphaFoldDB" id="E2B5D8"/>
<name>E2B5D8_HARSA</name>
<organism evidence="2">
    <name type="scientific">Harpegnathos saltator</name>
    <name type="common">Jerdon's jumping ant</name>
    <dbReference type="NCBI Taxonomy" id="610380"/>
    <lineage>
        <taxon>Eukaryota</taxon>
        <taxon>Metazoa</taxon>
        <taxon>Ecdysozoa</taxon>
        <taxon>Arthropoda</taxon>
        <taxon>Hexapoda</taxon>
        <taxon>Insecta</taxon>
        <taxon>Pterygota</taxon>
        <taxon>Neoptera</taxon>
        <taxon>Endopterygota</taxon>
        <taxon>Hymenoptera</taxon>
        <taxon>Apocrita</taxon>
        <taxon>Aculeata</taxon>
        <taxon>Formicoidea</taxon>
        <taxon>Formicidae</taxon>
        <taxon>Ponerinae</taxon>
        <taxon>Ponerini</taxon>
        <taxon>Harpegnathos</taxon>
    </lineage>
</organism>
<dbReference type="PANTHER" id="PTHR46060">
    <property type="entry name" value="MARINER MOS1 TRANSPOSASE-LIKE PROTEIN"/>
    <property type="match status" value="1"/>
</dbReference>
<sequence>GNAAPLFTIVKIWPAEFKRGRKSIFDEERSGRSKTATADETTDYVHRIVMDDRRLALKKITKAVGIS</sequence>
<feature type="non-terminal residue" evidence="1">
    <location>
        <position position="1"/>
    </location>
</feature>
<evidence type="ECO:0000313" key="1">
    <source>
        <dbReference type="EMBL" id="EFN89088.1"/>
    </source>
</evidence>
<dbReference type="Proteomes" id="UP000008237">
    <property type="component" value="Unassembled WGS sequence"/>
</dbReference>
<accession>E2B5D8</accession>
<dbReference type="PANTHER" id="PTHR46060:SF1">
    <property type="entry name" value="MARINER MOS1 TRANSPOSASE-LIKE PROTEIN"/>
    <property type="match status" value="1"/>
</dbReference>
<protein>
    <recommendedName>
        <fullName evidence="3">Mos1 transposase HTH domain-containing protein</fullName>
    </recommendedName>
</protein>
<feature type="non-terminal residue" evidence="1">
    <location>
        <position position="67"/>
    </location>
</feature>
<evidence type="ECO:0000313" key="2">
    <source>
        <dbReference type="Proteomes" id="UP000008237"/>
    </source>
</evidence>
<dbReference type="InterPro" id="IPR052709">
    <property type="entry name" value="Transposase-MT_Hybrid"/>
</dbReference>